<accession>A0ABN3BQQ0</accession>
<feature type="domain" description="NYN" evidence="2">
    <location>
        <begin position="2"/>
        <end position="156"/>
    </location>
</feature>
<dbReference type="Proteomes" id="UP001500432">
    <property type="component" value="Unassembled WGS sequence"/>
</dbReference>
<evidence type="ECO:0000259" key="2">
    <source>
        <dbReference type="Pfam" id="PF01936"/>
    </source>
</evidence>
<evidence type="ECO:0000313" key="4">
    <source>
        <dbReference type="Proteomes" id="UP001500432"/>
    </source>
</evidence>
<dbReference type="PANTHER" id="PTHR35811:SF1">
    <property type="entry name" value="HTH OST-TYPE DOMAIN-CONTAINING PROTEIN"/>
    <property type="match status" value="1"/>
</dbReference>
<protein>
    <recommendedName>
        <fullName evidence="2">NYN domain-containing protein</fullName>
    </recommendedName>
</protein>
<evidence type="ECO:0000256" key="1">
    <source>
        <dbReference type="SAM" id="MobiDB-lite"/>
    </source>
</evidence>
<gene>
    <name evidence="3" type="ORF">GCM10009849_12770</name>
</gene>
<dbReference type="InterPro" id="IPR021139">
    <property type="entry name" value="NYN"/>
</dbReference>
<comment type="caution">
    <text evidence="3">The sequence shown here is derived from an EMBL/GenBank/DDBJ whole genome shotgun (WGS) entry which is preliminary data.</text>
</comment>
<dbReference type="PANTHER" id="PTHR35811">
    <property type="entry name" value="SLR1870 PROTEIN"/>
    <property type="match status" value="1"/>
</dbReference>
<dbReference type="CDD" id="cd11297">
    <property type="entry name" value="PIN_LabA-like_N_1"/>
    <property type="match status" value="1"/>
</dbReference>
<keyword evidence="4" id="KW-1185">Reference proteome</keyword>
<dbReference type="RefSeq" id="WP_344298829.1">
    <property type="nucleotide sequence ID" value="NZ_BAAAQW010000003.1"/>
</dbReference>
<name>A0ABN3BQQ0_9MICC</name>
<dbReference type="Pfam" id="PF01936">
    <property type="entry name" value="NYN"/>
    <property type="match status" value="1"/>
</dbReference>
<feature type="compositionally biased region" description="Low complexity" evidence="1">
    <location>
        <begin position="239"/>
        <end position="276"/>
    </location>
</feature>
<proteinExistence type="predicted"/>
<sequence length="369" mass="39009">MAVFIDLENLFGGYAKDVGSVPLAAIMEQLTAVISPPGGVSRTTTVRAYANWAQPAMRAYEDDLLAHGIEAVQVFSFTKSVKNAADIQMCVDVLAEAQDRPWTGTFVIVSGDGGFVPLVRRLRQLDKRVIVASTNHAAAGTVNHLLASAADEYHVLEVAPSASPTRPSKPAAPTLAQYRDEIKAVVKANPGMRVGKAVNAGPLGVHLRQKWPETTFKDFGSATLGNFVEQHCGLTVHRPAPAKTPEATPAAAAPQAQPPVAEAPHPKAAAVPAKATVPPSSAERGAYLRAIRRLFLNGPLSAAVDAATRLSLATAGSLVRQHVPGKTYSDAGYGKFADMLRDALVGTPYSLGRDEKHAYVERSASLLQT</sequence>
<organism evidence="3 4">
    <name type="scientific">Sinomonas flava</name>
    <dbReference type="NCBI Taxonomy" id="496857"/>
    <lineage>
        <taxon>Bacteria</taxon>
        <taxon>Bacillati</taxon>
        <taxon>Actinomycetota</taxon>
        <taxon>Actinomycetes</taxon>
        <taxon>Micrococcales</taxon>
        <taxon>Micrococcaceae</taxon>
        <taxon>Sinomonas</taxon>
    </lineage>
</organism>
<evidence type="ECO:0000313" key="3">
    <source>
        <dbReference type="EMBL" id="GAA2198777.1"/>
    </source>
</evidence>
<dbReference type="Gene3D" id="3.40.50.1010">
    <property type="entry name" value="5'-nuclease"/>
    <property type="match status" value="1"/>
</dbReference>
<dbReference type="EMBL" id="BAAAQW010000003">
    <property type="protein sequence ID" value="GAA2198777.1"/>
    <property type="molecule type" value="Genomic_DNA"/>
</dbReference>
<feature type="region of interest" description="Disordered" evidence="1">
    <location>
        <begin position="238"/>
        <end position="276"/>
    </location>
</feature>
<reference evidence="3 4" key="1">
    <citation type="journal article" date="2019" name="Int. J. Syst. Evol. Microbiol.">
        <title>The Global Catalogue of Microorganisms (GCM) 10K type strain sequencing project: providing services to taxonomists for standard genome sequencing and annotation.</title>
        <authorList>
            <consortium name="The Broad Institute Genomics Platform"/>
            <consortium name="The Broad Institute Genome Sequencing Center for Infectious Disease"/>
            <person name="Wu L."/>
            <person name="Ma J."/>
        </authorList>
    </citation>
    <scope>NUCLEOTIDE SEQUENCE [LARGE SCALE GENOMIC DNA]</scope>
    <source>
        <strain evidence="3 4">JCM 16034</strain>
    </source>
</reference>